<evidence type="ECO:0000256" key="2">
    <source>
        <dbReference type="ARBA" id="ARBA00023008"/>
    </source>
</evidence>
<comment type="similarity">
    <text evidence="1">Belongs to the SCO1/2 family.</text>
</comment>
<dbReference type="InterPro" id="IPR036249">
    <property type="entry name" value="Thioredoxin-like_sf"/>
</dbReference>
<dbReference type="PANTHER" id="PTHR12151">
    <property type="entry name" value="ELECTRON TRANSPORT PROTIN SCO1/SENC FAMILY MEMBER"/>
    <property type="match status" value="1"/>
</dbReference>
<evidence type="ECO:0000313" key="5">
    <source>
        <dbReference type="Proteomes" id="UP001484239"/>
    </source>
</evidence>
<gene>
    <name evidence="4" type="ORF">WI372_05650</name>
</gene>
<protein>
    <submittedName>
        <fullName evidence="4">SCO family protein</fullName>
    </submittedName>
</protein>
<evidence type="ECO:0000256" key="1">
    <source>
        <dbReference type="ARBA" id="ARBA00010996"/>
    </source>
</evidence>
<evidence type="ECO:0000259" key="3">
    <source>
        <dbReference type="PROSITE" id="PS51352"/>
    </source>
</evidence>
<dbReference type="PROSITE" id="PS51352">
    <property type="entry name" value="THIOREDOXIN_2"/>
    <property type="match status" value="1"/>
</dbReference>
<dbReference type="PANTHER" id="PTHR12151:SF25">
    <property type="entry name" value="LINALOOL DEHYDRATASE_ISOMERASE DOMAIN-CONTAINING PROTEIN"/>
    <property type="match status" value="1"/>
</dbReference>
<dbReference type="InterPro" id="IPR003782">
    <property type="entry name" value="SCO1/SenC"/>
</dbReference>
<dbReference type="Pfam" id="PF02630">
    <property type="entry name" value="SCO1-SenC"/>
    <property type="match status" value="1"/>
</dbReference>
<proteinExistence type="inferred from homology"/>
<evidence type="ECO:0000313" key="4">
    <source>
        <dbReference type="EMBL" id="MEK9500453.1"/>
    </source>
</evidence>
<keyword evidence="2" id="KW-0186">Copper</keyword>
<sequence length="220" mass="23667">MSPRMLRLTLGVVTGLLATLVYFGARGTGPDATGDPADYDPFLAEPLPAPPLDLTDSEGAPVTLERLRGRVAALFFGYTQCPDVCPITLAQLSRIQEELDPEGERLQIVFVSLDPVRDTAEVLERFTQSFHPGVIAATGEVESLRAQVLEYGIGFVYRPRAGGAADSVAPSPGGRLGDDYLVDHTARTFLIDEQGMLVAQVLPETSSDVLKRAIERVIDG</sequence>
<dbReference type="SUPFAM" id="SSF52833">
    <property type="entry name" value="Thioredoxin-like"/>
    <property type="match status" value="1"/>
</dbReference>
<name>A0ABU9E8J8_9BACT</name>
<accession>A0ABU9E8J8</accession>
<comment type="caution">
    <text evidence="4">The sequence shown here is derived from an EMBL/GenBank/DDBJ whole genome shotgun (WGS) entry which is preliminary data.</text>
</comment>
<dbReference type="EMBL" id="JBBHLI010000002">
    <property type="protein sequence ID" value="MEK9500453.1"/>
    <property type="molecule type" value="Genomic_DNA"/>
</dbReference>
<dbReference type="Proteomes" id="UP001484239">
    <property type="component" value="Unassembled WGS sequence"/>
</dbReference>
<reference evidence="4 5" key="1">
    <citation type="submission" date="2024-02" db="EMBL/GenBank/DDBJ databases">
        <title>A novel Gemmatimonadota bacterium.</title>
        <authorList>
            <person name="Du Z.-J."/>
            <person name="Ye Y.-Q."/>
        </authorList>
    </citation>
    <scope>NUCLEOTIDE SEQUENCE [LARGE SCALE GENOMIC DNA]</scope>
    <source>
        <strain evidence="4 5">DH-20</strain>
    </source>
</reference>
<feature type="domain" description="Thioredoxin" evidence="3">
    <location>
        <begin position="43"/>
        <end position="219"/>
    </location>
</feature>
<keyword evidence="5" id="KW-1185">Reference proteome</keyword>
<organism evidence="4 5">
    <name type="scientific">Gaopeijia maritima</name>
    <dbReference type="NCBI Taxonomy" id="3119007"/>
    <lineage>
        <taxon>Bacteria</taxon>
        <taxon>Pseudomonadati</taxon>
        <taxon>Gemmatimonadota</taxon>
        <taxon>Longimicrobiia</taxon>
        <taxon>Gaopeijiales</taxon>
        <taxon>Gaopeijiaceae</taxon>
        <taxon>Gaopeijia</taxon>
    </lineage>
</organism>
<dbReference type="CDD" id="cd02968">
    <property type="entry name" value="SCO"/>
    <property type="match status" value="1"/>
</dbReference>
<dbReference type="InterPro" id="IPR013766">
    <property type="entry name" value="Thioredoxin_domain"/>
</dbReference>
<dbReference type="Gene3D" id="3.40.30.10">
    <property type="entry name" value="Glutaredoxin"/>
    <property type="match status" value="1"/>
</dbReference>